<dbReference type="AlphaFoldDB" id="A0A0D3GNS5"/>
<name>A0A0D3GNS5_9ORYZ</name>
<dbReference type="EnsemblPlants" id="OBART07G07620.1">
    <property type="protein sequence ID" value="OBART07G07620.1"/>
    <property type="gene ID" value="OBART07G07620"/>
</dbReference>
<accession>A0A0D3GNS5</accession>
<evidence type="ECO:0000313" key="2">
    <source>
        <dbReference type="Proteomes" id="UP000026960"/>
    </source>
</evidence>
<keyword evidence="2" id="KW-1185">Reference proteome</keyword>
<proteinExistence type="predicted"/>
<dbReference type="Proteomes" id="UP000026960">
    <property type="component" value="Chromosome 7"/>
</dbReference>
<dbReference type="PaxDb" id="65489-OBART07G07620.1"/>
<evidence type="ECO:0000313" key="1">
    <source>
        <dbReference type="EnsemblPlants" id="OBART07G07620.1"/>
    </source>
</evidence>
<protein>
    <submittedName>
        <fullName evidence="1">Uncharacterized protein</fullName>
    </submittedName>
</protein>
<dbReference type="Gramene" id="OBART07G07620.1">
    <property type="protein sequence ID" value="OBART07G07620.1"/>
    <property type="gene ID" value="OBART07G07620"/>
</dbReference>
<reference evidence="1" key="2">
    <citation type="submission" date="2015-03" db="UniProtKB">
        <authorList>
            <consortium name="EnsemblPlants"/>
        </authorList>
    </citation>
    <scope>IDENTIFICATION</scope>
</reference>
<reference evidence="1" key="1">
    <citation type="journal article" date="2009" name="Rice">
        <title>De Novo Next Generation Sequencing of Plant Genomes.</title>
        <authorList>
            <person name="Rounsley S."/>
            <person name="Marri P.R."/>
            <person name="Yu Y."/>
            <person name="He R."/>
            <person name="Sisneros N."/>
            <person name="Goicoechea J.L."/>
            <person name="Lee S.J."/>
            <person name="Angelova A."/>
            <person name="Kudrna D."/>
            <person name="Luo M."/>
            <person name="Affourtit J."/>
            <person name="Desany B."/>
            <person name="Knight J."/>
            <person name="Niazi F."/>
            <person name="Egholm M."/>
            <person name="Wing R.A."/>
        </authorList>
    </citation>
    <scope>NUCLEOTIDE SEQUENCE [LARGE SCALE GENOMIC DNA]</scope>
    <source>
        <strain evidence="1">cv. IRGC 105608</strain>
    </source>
</reference>
<dbReference type="HOGENOM" id="CLU_2726176_0_0_1"/>
<organism evidence="1">
    <name type="scientific">Oryza barthii</name>
    <dbReference type="NCBI Taxonomy" id="65489"/>
    <lineage>
        <taxon>Eukaryota</taxon>
        <taxon>Viridiplantae</taxon>
        <taxon>Streptophyta</taxon>
        <taxon>Embryophyta</taxon>
        <taxon>Tracheophyta</taxon>
        <taxon>Spermatophyta</taxon>
        <taxon>Magnoliopsida</taxon>
        <taxon>Liliopsida</taxon>
        <taxon>Poales</taxon>
        <taxon>Poaceae</taxon>
        <taxon>BOP clade</taxon>
        <taxon>Oryzoideae</taxon>
        <taxon>Oryzeae</taxon>
        <taxon>Oryzinae</taxon>
        <taxon>Oryza</taxon>
    </lineage>
</organism>
<sequence>MGVDRGEGIPKTKIGAWNVGELRGNLLPRRGDRLLLGAGSCHRGPAPMIRWRLQRARREERQCGVASSGAWL</sequence>